<dbReference type="PROSITE" id="PS01302">
    <property type="entry name" value="UPF0758"/>
    <property type="match status" value="1"/>
</dbReference>
<evidence type="ECO:0000256" key="4">
    <source>
        <dbReference type="ARBA" id="ARBA00022833"/>
    </source>
</evidence>
<dbReference type="InterPro" id="IPR037518">
    <property type="entry name" value="MPN"/>
</dbReference>
<protein>
    <submittedName>
        <fullName evidence="8">JAB domain-containing protein</fullName>
    </submittedName>
</protein>
<dbReference type="RefSeq" id="WP_380940052.1">
    <property type="nucleotide sequence ID" value="NZ_JBHUFC010000003.1"/>
</dbReference>
<evidence type="ECO:0000313" key="8">
    <source>
        <dbReference type="EMBL" id="MFD1787687.1"/>
    </source>
</evidence>
<organism evidence="8 9">
    <name type="scientific">Sphingomonas floccifaciens</name>
    <dbReference type="NCBI Taxonomy" id="1844115"/>
    <lineage>
        <taxon>Bacteria</taxon>
        <taxon>Pseudomonadati</taxon>
        <taxon>Pseudomonadota</taxon>
        <taxon>Alphaproteobacteria</taxon>
        <taxon>Sphingomonadales</taxon>
        <taxon>Sphingomonadaceae</taxon>
        <taxon>Sphingomonas</taxon>
    </lineage>
</organism>
<name>A0ABW4NCH5_9SPHN</name>
<keyword evidence="5" id="KW-0482">Metalloprotease</keyword>
<dbReference type="InterPro" id="IPR025657">
    <property type="entry name" value="RadC_JAB"/>
</dbReference>
<comment type="caution">
    <text evidence="8">The sequence shown here is derived from an EMBL/GenBank/DDBJ whole genome shotgun (WGS) entry which is preliminary data.</text>
</comment>
<evidence type="ECO:0000256" key="6">
    <source>
        <dbReference type="SAM" id="MobiDB-lite"/>
    </source>
</evidence>
<feature type="domain" description="MPN" evidence="7">
    <location>
        <begin position="24"/>
        <end position="145"/>
    </location>
</feature>
<keyword evidence="9" id="KW-1185">Reference proteome</keyword>
<proteinExistence type="predicted"/>
<keyword evidence="4" id="KW-0862">Zinc</keyword>
<dbReference type="Pfam" id="PF04002">
    <property type="entry name" value="RadC"/>
    <property type="match status" value="1"/>
</dbReference>
<dbReference type="PANTHER" id="PTHR30471">
    <property type="entry name" value="DNA REPAIR PROTEIN RADC"/>
    <property type="match status" value="1"/>
</dbReference>
<evidence type="ECO:0000313" key="9">
    <source>
        <dbReference type="Proteomes" id="UP001597283"/>
    </source>
</evidence>
<keyword evidence="3" id="KW-0378">Hydrolase</keyword>
<dbReference type="Gene3D" id="3.40.140.10">
    <property type="entry name" value="Cytidine Deaminase, domain 2"/>
    <property type="match status" value="1"/>
</dbReference>
<evidence type="ECO:0000256" key="2">
    <source>
        <dbReference type="ARBA" id="ARBA00022723"/>
    </source>
</evidence>
<evidence type="ECO:0000256" key="1">
    <source>
        <dbReference type="ARBA" id="ARBA00022670"/>
    </source>
</evidence>
<keyword evidence="1" id="KW-0645">Protease</keyword>
<sequence length="145" mass="15746">MKLRLDRNMSPVPCTPMGQDGDEQRIDRLSRATALFAGLARADSEVAGIAYLAEDARLLALRVIRGGADRVAVPPRLLTLDALAFNARAVIVAHNHPSGDPQPSRHDLAHLRCAARTLGALDIRLIDHLIVTRETMTSLRALGMI</sequence>
<evidence type="ECO:0000259" key="7">
    <source>
        <dbReference type="PROSITE" id="PS50249"/>
    </source>
</evidence>
<dbReference type="InterPro" id="IPR020891">
    <property type="entry name" value="UPF0758_CS"/>
</dbReference>
<accession>A0ABW4NCH5</accession>
<dbReference type="PANTHER" id="PTHR30471:SF3">
    <property type="entry name" value="UPF0758 PROTEIN YEES-RELATED"/>
    <property type="match status" value="1"/>
</dbReference>
<feature type="region of interest" description="Disordered" evidence="6">
    <location>
        <begin position="1"/>
        <end position="22"/>
    </location>
</feature>
<gene>
    <name evidence="8" type="ORF">ACFSC3_08890</name>
</gene>
<reference evidence="9" key="1">
    <citation type="journal article" date="2019" name="Int. J. Syst. Evol. Microbiol.">
        <title>The Global Catalogue of Microorganisms (GCM) 10K type strain sequencing project: providing services to taxonomists for standard genome sequencing and annotation.</title>
        <authorList>
            <consortium name="The Broad Institute Genomics Platform"/>
            <consortium name="The Broad Institute Genome Sequencing Center for Infectious Disease"/>
            <person name="Wu L."/>
            <person name="Ma J."/>
        </authorList>
    </citation>
    <scope>NUCLEOTIDE SEQUENCE [LARGE SCALE GENOMIC DNA]</scope>
    <source>
        <strain evidence="9">Q85</strain>
    </source>
</reference>
<dbReference type="SUPFAM" id="SSF102712">
    <property type="entry name" value="JAB1/MPN domain"/>
    <property type="match status" value="1"/>
</dbReference>
<dbReference type="Proteomes" id="UP001597283">
    <property type="component" value="Unassembled WGS sequence"/>
</dbReference>
<keyword evidence="2" id="KW-0479">Metal-binding</keyword>
<dbReference type="PROSITE" id="PS50249">
    <property type="entry name" value="MPN"/>
    <property type="match status" value="1"/>
</dbReference>
<evidence type="ECO:0000256" key="3">
    <source>
        <dbReference type="ARBA" id="ARBA00022801"/>
    </source>
</evidence>
<dbReference type="InterPro" id="IPR001405">
    <property type="entry name" value="UPF0758"/>
</dbReference>
<dbReference type="EMBL" id="JBHUFC010000003">
    <property type="protein sequence ID" value="MFD1787687.1"/>
    <property type="molecule type" value="Genomic_DNA"/>
</dbReference>
<evidence type="ECO:0000256" key="5">
    <source>
        <dbReference type="ARBA" id="ARBA00023049"/>
    </source>
</evidence>